<evidence type="ECO:0000256" key="1">
    <source>
        <dbReference type="SAM" id="SignalP"/>
    </source>
</evidence>
<feature type="signal peptide" evidence="1">
    <location>
        <begin position="1"/>
        <end position="17"/>
    </location>
</feature>
<evidence type="ECO:0000313" key="2">
    <source>
        <dbReference type="EMBL" id="GFT55778.1"/>
    </source>
</evidence>
<keyword evidence="3" id="KW-1185">Reference proteome</keyword>
<dbReference type="EMBL" id="BMAW01066631">
    <property type="protein sequence ID" value="GFT55778.1"/>
    <property type="molecule type" value="Genomic_DNA"/>
</dbReference>
<name>A0A8X6TY41_NEPPI</name>
<evidence type="ECO:0000313" key="3">
    <source>
        <dbReference type="Proteomes" id="UP000887013"/>
    </source>
</evidence>
<feature type="chain" id="PRO_5036489847" evidence="1">
    <location>
        <begin position="18"/>
        <end position="199"/>
    </location>
</feature>
<keyword evidence="1" id="KW-0732">Signal</keyword>
<dbReference type="AlphaFoldDB" id="A0A8X6TY41"/>
<comment type="caution">
    <text evidence="2">The sequence shown here is derived from an EMBL/GenBank/DDBJ whole genome shotgun (WGS) entry which is preliminary data.</text>
</comment>
<gene>
    <name evidence="2" type="ORF">NPIL_594041</name>
</gene>
<proteinExistence type="predicted"/>
<sequence>MDVRYIVALLCITVVMAANPSTDDLQLVMKCVAKSADGKICDEFSSCFNLFPQPVNNSIKQCIEKVSGGDGMCSRNGELYESEENRKKVSDCVSGGIPEGLTEEQTEQMGKTVDCFMTVVCNQELCDELVKCFDFFPLPYKDVIHRCINRIPGGVGKCSEDEQLFNSKLHRKQLFQCFTDQAPVELSEAERAQMDKYRV</sequence>
<accession>A0A8X6TY41</accession>
<organism evidence="2 3">
    <name type="scientific">Nephila pilipes</name>
    <name type="common">Giant wood spider</name>
    <name type="synonym">Nephila maculata</name>
    <dbReference type="NCBI Taxonomy" id="299642"/>
    <lineage>
        <taxon>Eukaryota</taxon>
        <taxon>Metazoa</taxon>
        <taxon>Ecdysozoa</taxon>
        <taxon>Arthropoda</taxon>
        <taxon>Chelicerata</taxon>
        <taxon>Arachnida</taxon>
        <taxon>Araneae</taxon>
        <taxon>Araneomorphae</taxon>
        <taxon>Entelegynae</taxon>
        <taxon>Araneoidea</taxon>
        <taxon>Nephilidae</taxon>
        <taxon>Nephila</taxon>
    </lineage>
</organism>
<reference evidence="2" key="1">
    <citation type="submission" date="2020-08" db="EMBL/GenBank/DDBJ databases">
        <title>Multicomponent nature underlies the extraordinary mechanical properties of spider dragline silk.</title>
        <authorList>
            <person name="Kono N."/>
            <person name="Nakamura H."/>
            <person name="Mori M."/>
            <person name="Yoshida Y."/>
            <person name="Ohtoshi R."/>
            <person name="Malay A.D."/>
            <person name="Moran D.A.P."/>
            <person name="Tomita M."/>
            <person name="Numata K."/>
            <person name="Arakawa K."/>
        </authorList>
    </citation>
    <scope>NUCLEOTIDE SEQUENCE</scope>
</reference>
<dbReference type="Proteomes" id="UP000887013">
    <property type="component" value="Unassembled WGS sequence"/>
</dbReference>
<protein>
    <submittedName>
        <fullName evidence="2">Uncharacterized protein</fullName>
    </submittedName>
</protein>